<protein>
    <submittedName>
        <fullName evidence="1">Uncharacterized protein</fullName>
    </submittedName>
</protein>
<dbReference type="Proteomes" id="UP000680679">
    <property type="component" value="Chromosome"/>
</dbReference>
<dbReference type="Gene3D" id="3.40.580.10">
    <property type="entry name" value="Eco RI Endonuclease, subunit A"/>
    <property type="match status" value="1"/>
</dbReference>
<evidence type="ECO:0000313" key="1">
    <source>
        <dbReference type="EMBL" id="BCU05861.1"/>
    </source>
</evidence>
<reference evidence="1 2" key="1">
    <citation type="submission" date="2021-04" db="EMBL/GenBank/DDBJ databases">
        <title>Complete genome sequencing of Allochromatium tepidum strain NZ.</title>
        <authorList>
            <person name="Tsukatani Y."/>
            <person name="Mori H."/>
        </authorList>
    </citation>
    <scope>NUCLEOTIDE SEQUENCE [LARGE SCALE GENOMIC DNA]</scope>
    <source>
        <strain evidence="1 2">NZ</strain>
    </source>
</reference>
<organism evidence="1 2">
    <name type="scientific">Allochromatium tepidum</name>
    <dbReference type="NCBI Taxonomy" id="553982"/>
    <lineage>
        <taxon>Bacteria</taxon>
        <taxon>Pseudomonadati</taxon>
        <taxon>Pseudomonadota</taxon>
        <taxon>Gammaproteobacteria</taxon>
        <taxon>Chromatiales</taxon>
        <taxon>Chromatiaceae</taxon>
        <taxon>Allochromatium</taxon>
    </lineage>
</organism>
<keyword evidence="2" id="KW-1185">Reference proteome</keyword>
<dbReference type="InterPro" id="IPR004221">
    <property type="entry name" value="Restrct_endonuc_II_EcoRI"/>
</dbReference>
<dbReference type="InterPro" id="IPR011336">
    <property type="entry name" value="Restrct_endonuc_II_EcoRI/MunI"/>
</dbReference>
<sequence>MARKHQLREQRAGTVINVTSKKQESDIIKALRQVEACLNGKFATKISLAHEKQWYLKDIVAELRHTYPDTTFHYHFDSSSIRPDGGILHIRGKPGDKLMYPVLIAEVKNQGTNDLRAEEGLPKQARGNAIERLGKNLIGLRAALMREAIFPFVCFGYGCDFEADSSILDRVSTMAMFGELNKTYLHNEEGGKFNRGSFYFRPNPWSVGEMVDVMADIAERAVLYYFSKYREDHFDKSS</sequence>
<accession>A0ABM7QJD8</accession>
<evidence type="ECO:0000313" key="2">
    <source>
        <dbReference type="Proteomes" id="UP000680679"/>
    </source>
</evidence>
<dbReference type="InterPro" id="IPR011335">
    <property type="entry name" value="Restrct_endonuc-II-like"/>
</dbReference>
<dbReference type="SUPFAM" id="SSF52980">
    <property type="entry name" value="Restriction endonuclease-like"/>
    <property type="match status" value="1"/>
</dbReference>
<dbReference type="Pfam" id="PF02963">
    <property type="entry name" value="EcoRI"/>
    <property type="match status" value="1"/>
</dbReference>
<dbReference type="EMBL" id="AP024563">
    <property type="protein sequence ID" value="BCU05861.1"/>
    <property type="molecule type" value="Genomic_DNA"/>
</dbReference>
<name>A0ABM7QJD8_9GAMM</name>
<proteinExistence type="predicted"/>
<gene>
    <name evidence="1" type="ORF">Atep_05380</name>
</gene>